<dbReference type="PANTHER" id="PTHR38593">
    <property type="entry name" value="BLR2558 PROTEIN"/>
    <property type="match status" value="1"/>
</dbReference>
<evidence type="ECO:0000313" key="3">
    <source>
        <dbReference type="EMBL" id="SKB92773.1"/>
    </source>
</evidence>
<dbReference type="AlphaFoldDB" id="A0A1T5F989"/>
<feature type="signal peptide" evidence="1">
    <location>
        <begin position="1"/>
        <end position="19"/>
    </location>
</feature>
<keyword evidence="4" id="KW-1185">Reference proteome</keyword>
<feature type="chain" id="PRO_5012798178" evidence="1">
    <location>
        <begin position="20"/>
        <end position="173"/>
    </location>
</feature>
<proteinExistence type="predicted"/>
<keyword evidence="1" id="KW-0732">Signal</keyword>
<evidence type="ECO:0000313" key="4">
    <source>
        <dbReference type="Proteomes" id="UP000190897"/>
    </source>
</evidence>
<dbReference type="RefSeq" id="WP_082215463.1">
    <property type="nucleotide sequence ID" value="NZ_FUZA01000003.1"/>
</dbReference>
<reference evidence="4" key="1">
    <citation type="submission" date="2017-02" db="EMBL/GenBank/DDBJ databases">
        <authorList>
            <person name="Varghese N."/>
            <person name="Submissions S."/>
        </authorList>
    </citation>
    <scope>NUCLEOTIDE SEQUENCE [LARGE SCALE GENOMIC DNA]</scope>
    <source>
        <strain evidence="4">DSM 22270</strain>
    </source>
</reference>
<dbReference type="EMBL" id="FUZA01000003">
    <property type="protein sequence ID" value="SKB92773.1"/>
    <property type="molecule type" value="Genomic_DNA"/>
</dbReference>
<accession>A0A1T5F989</accession>
<gene>
    <name evidence="3" type="ORF">SAMN05660293_02913</name>
</gene>
<evidence type="ECO:0000259" key="2">
    <source>
        <dbReference type="Pfam" id="PF13628"/>
    </source>
</evidence>
<dbReference type="InterPro" id="IPR012347">
    <property type="entry name" value="Ferritin-like"/>
</dbReference>
<protein>
    <submittedName>
        <fullName evidence="3">Putative membrane protein</fullName>
    </submittedName>
</protein>
<dbReference type="OrthoDB" id="956538at2"/>
<feature type="domain" description="DUF4142" evidence="2">
    <location>
        <begin position="34"/>
        <end position="168"/>
    </location>
</feature>
<evidence type="ECO:0000256" key="1">
    <source>
        <dbReference type="SAM" id="SignalP"/>
    </source>
</evidence>
<dbReference type="Pfam" id="PF13628">
    <property type="entry name" value="DUF4142"/>
    <property type="match status" value="1"/>
</dbReference>
<organism evidence="3 4">
    <name type="scientific">Dyadobacter psychrophilus</name>
    <dbReference type="NCBI Taxonomy" id="651661"/>
    <lineage>
        <taxon>Bacteria</taxon>
        <taxon>Pseudomonadati</taxon>
        <taxon>Bacteroidota</taxon>
        <taxon>Cytophagia</taxon>
        <taxon>Cytophagales</taxon>
        <taxon>Spirosomataceae</taxon>
        <taxon>Dyadobacter</taxon>
    </lineage>
</organism>
<dbReference type="Gene3D" id="1.20.1260.10">
    <property type="match status" value="1"/>
</dbReference>
<dbReference type="Proteomes" id="UP000190897">
    <property type="component" value="Unassembled WGS sequence"/>
</dbReference>
<sequence>MKNVKLYFFAALLILAAFACDDDPTGTNVPAEMDEQFMLTAFDGGLFEVNAGQVASSKGTTSAIKDFGQQLLDDHTDINQELMKVSKDADLDLPTTLSNAKQQQLDTLSGLSGIAFDTTYIKMMVSTHEEIVNLYEIQATTGRNVDLKAFASDKLPKLRAHLETAKSMKDSIQ</sequence>
<dbReference type="PANTHER" id="PTHR38593:SF1">
    <property type="entry name" value="BLR2558 PROTEIN"/>
    <property type="match status" value="1"/>
</dbReference>
<dbReference type="PROSITE" id="PS51257">
    <property type="entry name" value="PROKAR_LIPOPROTEIN"/>
    <property type="match status" value="1"/>
</dbReference>
<dbReference type="STRING" id="651661.SAMN05660293_02913"/>
<dbReference type="InterPro" id="IPR025419">
    <property type="entry name" value="DUF4142"/>
</dbReference>
<name>A0A1T5F989_9BACT</name>